<comment type="caution">
    <text evidence="16">The sequence shown here is derived from an EMBL/GenBank/DDBJ whole genome shotgun (WGS) entry which is preliminary data.</text>
</comment>
<evidence type="ECO:0000256" key="6">
    <source>
        <dbReference type="ARBA" id="ARBA00022679"/>
    </source>
</evidence>
<evidence type="ECO:0000313" key="16">
    <source>
        <dbReference type="EMBL" id="OXA60006.1"/>
    </source>
</evidence>
<dbReference type="Pfam" id="PF03982">
    <property type="entry name" value="DAGAT"/>
    <property type="match status" value="1"/>
</dbReference>
<keyword evidence="9 14" id="KW-0256">Endoplasmic reticulum</keyword>
<dbReference type="InterPro" id="IPR007130">
    <property type="entry name" value="DAGAT"/>
</dbReference>
<keyword evidence="12 14" id="KW-0472">Membrane</keyword>
<dbReference type="Proteomes" id="UP000198287">
    <property type="component" value="Unassembled WGS sequence"/>
</dbReference>
<dbReference type="OMA" id="GHNIARH"/>
<dbReference type="EC" id="2.3.1.-" evidence="14"/>
<comment type="subcellular location">
    <subcellularLocation>
        <location evidence="1 14">Endoplasmic reticulum membrane</location>
        <topology evidence="1 14">Multi-pass membrane protein</topology>
    </subcellularLocation>
</comment>
<dbReference type="GO" id="GO:0006071">
    <property type="term" value="P:glycerol metabolic process"/>
    <property type="evidence" value="ECO:0007669"/>
    <property type="project" value="UniProtKB-KW"/>
</dbReference>
<keyword evidence="17" id="KW-1185">Reference proteome</keyword>
<evidence type="ECO:0000256" key="12">
    <source>
        <dbReference type="ARBA" id="ARBA00023136"/>
    </source>
</evidence>
<dbReference type="OrthoDB" id="264532at2759"/>
<organism evidence="16 17">
    <name type="scientific">Folsomia candida</name>
    <name type="common">Springtail</name>
    <dbReference type="NCBI Taxonomy" id="158441"/>
    <lineage>
        <taxon>Eukaryota</taxon>
        <taxon>Metazoa</taxon>
        <taxon>Ecdysozoa</taxon>
        <taxon>Arthropoda</taxon>
        <taxon>Hexapoda</taxon>
        <taxon>Collembola</taxon>
        <taxon>Entomobryomorpha</taxon>
        <taxon>Isotomoidea</taxon>
        <taxon>Isotomidae</taxon>
        <taxon>Proisotominae</taxon>
        <taxon>Folsomia</taxon>
    </lineage>
</organism>
<dbReference type="CDD" id="cd07987">
    <property type="entry name" value="LPLAT_MGAT-like"/>
    <property type="match status" value="1"/>
</dbReference>
<evidence type="ECO:0000256" key="3">
    <source>
        <dbReference type="ARBA" id="ARBA00005189"/>
    </source>
</evidence>
<evidence type="ECO:0000256" key="2">
    <source>
        <dbReference type="ARBA" id="ARBA00004771"/>
    </source>
</evidence>
<comment type="similarity">
    <text evidence="4 14">Belongs to the diacylglycerol acyltransferase family.</text>
</comment>
<dbReference type="STRING" id="158441.A0A226ETS1"/>
<dbReference type="GO" id="GO:0019432">
    <property type="term" value="P:triglyceride biosynthetic process"/>
    <property type="evidence" value="ECO:0007669"/>
    <property type="project" value="TreeGrafter"/>
</dbReference>
<keyword evidence="6 14" id="KW-0808">Transferase</keyword>
<keyword evidence="10 14" id="KW-1133">Transmembrane helix</keyword>
<evidence type="ECO:0000256" key="1">
    <source>
        <dbReference type="ARBA" id="ARBA00004477"/>
    </source>
</evidence>
<protein>
    <recommendedName>
        <fullName evidence="14">Acyltransferase</fullName>
        <ecNumber evidence="14">2.3.1.-</ecNumber>
    </recommendedName>
</protein>
<feature type="region of interest" description="Disordered" evidence="15">
    <location>
        <begin position="360"/>
        <end position="398"/>
    </location>
</feature>
<evidence type="ECO:0000256" key="10">
    <source>
        <dbReference type="ARBA" id="ARBA00022989"/>
    </source>
</evidence>
<evidence type="ECO:0000256" key="11">
    <source>
        <dbReference type="ARBA" id="ARBA00023098"/>
    </source>
</evidence>
<evidence type="ECO:0000256" key="9">
    <source>
        <dbReference type="ARBA" id="ARBA00022824"/>
    </source>
</evidence>
<evidence type="ECO:0000256" key="13">
    <source>
        <dbReference type="ARBA" id="ARBA00023315"/>
    </source>
</evidence>
<dbReference type="PANTHER" id="PTHR12317">
    <property type="entry name" value="DIACYLGLYCEROL O-ACYLTRANSFERASE"/>
    <property type="match status" value="1"/>
</dbReference>
<keyword evidence="8" id="KW-0319">Glycerol metabolism</keyword>
<sequence length="398" mass="45809">MPVKVEKSEPLLITFRSHHNAYQEGSGAQIIRYPEVNTVWSKISQIVVGMVVIHYFLWFIPMFLSLYLLYSLGYPVVSFILLALYIPTYFNKDELKYGRPWEWIRQHSFWKYLQHYGQLEIVRECELDTDRKYIFGYHPHGILILSRISTYGGVFEKIFSGIEQRCLAATPMFLLPGSREICLWMGAVRADRSNAIRILQTDKLNLLLYPGGSDEIFLTDPSSTETTIIARKGFIRLALQQGVDLVPSFVFGEKHAYRKLDIPESIKSFFMKNLRTPLIIFWGRFFSWLPLSGKKIFLSVVHGKPIRVERMIPDPTDEEIDELYRQFYAEIRNLFNKYKGRYGYDENETLVIREAADKSSKGNVSNGVTNGHAKSLSKKAVLSSTSNGTNGVQNGFGH</sequence>
<dbReference type="PANTHER" id="PTHR12317:SF0">
    <property type="entry name" value="ACYLTRANSFERASE"/>
    <property type="match status" value="1"/>
</dbReference>
<keyword evidence="5" id="KW-0444">Lipid biosynthesis</keyword>
<feature type="transmembrane region" description="Helical" evidence="14">
    <location>
        <begin position="72"/>
        <end position="90"/>
    </location>
</feature>
<feature type="compositionally biased region" description="Polar residues" evidence="15">
    <location>
        <begin position="387"/>
        <end position="398"/>
    </location>
</feature>
<accession>A0A226ETS1</accession>
<evidence type="ECO:0000256" key="14">
    <source>
        <dbReference type="RuleBase" id="RU367023"/>
    </source>
</evidence>
<evidence type="ECO:0000256" key="15">
    <source>
        <dbReference type="SAM" id="MobiDB-lite"/>
    </source>
</evidence>
<evidence type="ECO:0000256" key="4">
    <source>
        <dbReference type="ARBA" id="ARBA00005420"/>
    </source>
</evidence>
<dbReference type="GO" id="GO:0004144">
    <property type="term" value="F:diacylglycerol O-acyltransferase activity"/>
    <property type="evidence" value="ECO:0007669"/>
    <property type="project" value="TreeGrafter"/>
</dbReference>
<evidence type="ECO:0000256" key="7">
    <source>
        <dbReference type="ARBA" id="ARBA00022692"/>
    </source>
</evidence>
<dbReference type="EMBL" id="LNIX01000002">
    <property type="protein sequence ID" value="OXA60006.1"/>
    <property type="molecule type" value="Genomic_DNA"/>
</dbReference>
<dbReference type="GO" id="GO:0005789">
    <property type="term" value="C:endoplasmic reticulum membrane"/>
    <property type="evidence" value="ECO:0007669"/>
    <property type="project" value="UniProtKB-SubCell"/>
</dbReference>
<keyword evidence="7 14" id="KW-0812">Transmembrane</keyword>
<evidence type="ECO:0000313" key="17">
    <source>
        <dbReference type="Proteomes" id="UP000198287"/>
    </source>
</evidence>
<comment type="pathway">
    <text evidence="3">Lipid metabolism.</text>
</comment>
<comment type="pathway">
    <text evidence="2">Glycerolipid metabolism; triacylglycerol biosynthesis.</text>
</comment>
<evidence type="ECO:0000256" key="5">
    <source>
        <dbReference type="ARBA" id="ARBA00022516"/>
    </source>
</evidence>
<feature type="transmembrane region" description="Helical" evidence="14">
    <location>
        <begin position="46"/>
        <end position="66"/>
    </location>
</feature>
<dbReference type="AlphaFoldDB" id="A0A226ETS1"/>
<keyword evidence="11" id="KW-0443">Lipid metabolism</keyword>
<proteinExistence type="inferred from homology"/>
<name>A0A226ETS1_FOLCA</name>
<evidence type="ECO:0000256" key="8">
    <source>
        <dbReference type="ARBA" id="ARBA00022798"/>
    </source>
</evidence>
<reference evidence="16 17" key="1">
    <citation type="submission" date="2015-12" db="EMBL/GenBank/DDBJ databases">
        <title>The genome of Folsomia candida.</title>
        <authorList>
            <person name="Faddeeva A."/>
            <person name="Derks M.F."/>
            <person name="Anvar Y."/>
            <person name="Smit S."/>
            <person name="Van Straalen N."/>
            <person name="Roelofs D."/>
        </authorList>
    </citation>
    <scope>NUCLEOTIDE SEQUENCE [LARGE SCALE GENOMIC DNA]</scope>
    <source>
        <strain evidence="16 17">VU population</strain>
        <tissue evidence="16">Whole body</tissue>
    </source>
</reference>
<gene>
    <name evidence="16" type="ORF">Fcan01_05454</name>
</gene>
<keyword evidence="13 16" id="KW-0012">Acyltransferase</keyword>